<feature type="compositionally biased region" description="Low complexity" evidence="1">
    <location>
        <begin position="26"/>
        <end position="39"/>
    </location>
</feature>
<dbReference type="Proteomes" id="UP000634229">
    <property type="component" value="Unassembled WGS sequence"/>
</dbReference>
<protein>
    <submittedName>
        <fullName evidence="2">Uncharacterized protein</fullName>
    </submittedName>
</protein>
<feature type="region of interest" description="Disordered" evidence="1">
    <location>
        <begin position="1"/>
        <end position="64"/>
    </location>
</feature>
<name>A0ABS1NH85_9ACTN</name>
<evidence type="ECO:0000313" key="3">
    <source>
        <dbReference type="Proteomes" id="UP000634229"/>
    </source>
</evidence>
<sequence length="64" mass="6795">MSAHEPVVGTDRRDDGRSPSMRDLLAACAAASAVSTPPAEEARPAAERQAPEPDEPVRERRDAA</sequence>
<gene>
    <name evidence="2" type="ORF">JK363_22335</name>
</gene>
<dbReference type="RefSeq" id="WP_201876775.1">
    <property type="nucleotide sequence ID" value="NZ_JAERRF010000013.1"/>
</dbReference>
<proteinExistence type="predicted"/>
<dbReference type="EMBL" id="JAERRF010000013">
    <property type="protein sequence ID" value="MBL1099354.1"/>
    <property type="molecule type" value="Genomic_DNA"/>
</dbReference>
<keyword evidence="3" id="KW-1185">Reference proteome</keyword>
<accession>A0ABS1NH85</accession>
<feature type="compositionally biased region" description="Basic and acidic residues" evidence="1">
    <location>
        <begin position="40"/>
        <end position="64"/>
    </location>
</feature>
<reference evidence="2 3" key="1">
    <citation type="submission" date="2021-01" db="EMBL/GenBank/DDBJ databases">
        <title>WGS of actinomycetes isolated from Thailand.</title>
        <authorList>
            <person name="Thawai C."/>
        </authorList>
    </citation>
    <scope>NUCLEOTIDE SEQUENCE [LARGE SCALE GENOMIC DNA]</scope>
    <source>
        <strain evidence="2 3">CA1R205</strain>
    </source>
</reference>
<evidence type="ECO:0000313" key="2">
    <source>
        <dbReference type="EMBL" id="MBL1099354.1"/>
    </source>
</evidence>
<organism evidence="2 3">
    <name type="scientific">Streptomyces coffeae</name>
    <dbReference type="NCBI Taxonomy" id="621382"/>
    <lineage>
        <taxon>Bacteria</taxon>
        <taxon>Bacillati</taxon>
        <taxon>Actinomycetota</taxon>
        <taxon>Actinomycetes</taxon>
        <taxon>Kitasatosporales</taxon>
        <taxon>Streptomycetaceae</taxon>
        <taxon>Streptomyces</taxon>
    </lineage>
</organism>
<comment type="caution">
    <text evidence="2">The sequence shown here is derived from an EMBL/GenBank/DDBJ whole genome shotgun (WGS) entry which is preliminary data.</text>
</comment>
<evidence type="ECO:0000256" key="1">
    <source>
        <dbReference type="SAM" id="MobiDB-lite"/>
    </source>
</evidence>